<dbReference type="AlphaFoldDB" id="A0A941IQH7"/>
<dbReference type="Gene3D" id="3.40.430.10">
    <property type="entry name" value="Dihydrofolate Reductase, subunit A"/>
    <property type="match status" value="1"/>
</dbReference>
<dbReference type="InterPro" id="IPR024072">
    <property type="entry name" value="DHFR-like_dom_sf"/>
</dbReference>
<name>A0A941IQH7_9ACTN</name>
<gene>
    <name evidence="2" type="ORF">KDL01_13185</name>
</gene>
<evidence type="ECO:0000259" key="1">
    <source>
        <dbReference type="Pfam" id="PF01872"/>
    </source>
</evidence>
<dbReference type="GO" id="GO:0008703">
    <property type="term" value="F:5-amino-6-(5-phosphoribosylamino)uracil reductase activity"/>
    <property type="evidence" value="ECO:0007669"/>
    <property type="project" value="InterPro"/>
</dbReference>
<evidence type="ECO:0000313" key="3">
    <source>
        <dbReference type="Proteomes" id="UP000675781"/>
    </source>
</evidence>
<proteinExistence type="predicted"/>
<dbReference type="EMBL" id="JAGSOG010000052">
    <property type="protein sequence ID" value="MBR7834222.1"/>
    <property type="molecule type" value="Genomic_DNA"/>
</dbReference>
<comment type="caution">
    <text evidence="2">The sequence shown here is derived from an EMBL/GenBank/DDBJ whole genome shotgun (WGS) entry which is preliminary data.</text>
</comment>
<dbReference type="SUPFAM" id="SSF53597">
    <property type="entry name" value="Dihydrofolate reductase-like"/>
    <property type="match status" value="1"/>
</dbReference>
<dbReference type="RefSeq" id="WP_212528743.1">
    <property type="nucleotide sequence ID" value="NZ_JAGSOG010000052.1"/>
</dbReference>
<organism evidence="2 3">
    <name type="scientific">Actinospica durhamensis</name>
    <dbReference type="NCBI Taxonomy" id="1508375"/>
    <lineage>
        <taxon>Bacteria</taxon>
        <taxon>Bacillati</taxon>
        <taxon>Actinomycetota</taxon>
        <taxon>Actinomycetes</taxon>
        <taxon>Catenulisporales</taxon>
        <taxon>Actinospicaceae</taxon>
        <taxon>Actinospica</taxon>
    </lineage>
</organism>
<dbReference type="Pfam" id="PF01872">
    <property type="entry name" value="RibD_C"/>
    <property type="match status" value="1"/>
</dbReference>
<evidence type="ECO:0000313" key="2">
    <source>
        <dbReference type="EMBL" id="MBR7834222.1"/>
    </source>
</evidence>
<keyword evidence="3" id="KW-1185">Reference proteome</keyword>
<reference evidence="2" key="1">
    <citation type="submission" date="2021-04" db="EMBL/GenBank/DDBJ databases">
        <title>Genome based classification of Actinospica acidithermotolerans sp. nov., an actinobacterium isolated from an Indonesian hot spring.</title>
        <authorList>
            <person name="Kusuma A.B."/>
            <person name="Putra K.E."/>
            <person name="Nafisah S."/>
            <person name="Loh J."/>
            <person name="Nouioui I."/>
            <person name="Goodfellow M."/>
        </authorList>
    </citation>
    <scope>NUCLEOTIDE SEQUENCE</scope>
    <source>
        <strain evidence="2">CSCA 57</strain>
    </source>
</reference>
<sequence length="185" mass="19929">MSIIVISFVTLDGIASDPDGSAGSAHGGWMFRYGRGPVDGDKFRLGALMTDGALLLGRGTWQAFARLWPAREGAFAERMNAADKLVATRTALDTSAWANSVALEGDLLDRIKQEPRDVVVIGSLSVVRQLAEADLIDEYRLLTFPTVLGAGEPLFPAGVPMAQFDCVDAEPAGELVFTRYRRAAR</sequence>
<accession>A0A941IQH7</accession>
<dbReference type="InterPro" id="IPR002734">
    <property type="entry name" value="RibDG_C"/>
</dbReference>
<feature type="domain" description="Bacterial bifunctional deaminase-reductase C-terminal" evidence="1">
    <location>
        <begin position="3"/>
        <end position="171"/>
    </location>
</feature>
<protein>
    <submittedName>
        <fullName evidence="2">Dihydrofolate reductase family protein</fullName>
    </submittedName>
</protein>
<dbReference type="GO" id="GO:0009231">
    <property type="term" value="P:riboflavin biosynthetic process"/>
    <property type="evidence" value="ECO:0007669"/>
    <property type="project" value="InterPro"/>
</dbReference>
<dbReference type="Proteomes" id="UP000675781">
    <property type="component" value="Unassembled WGS sequence"/>
</dbReference>